<dbReference type="InterPro" id="IPR000352">
    <property type="entry name" value="Pep_chain_release_fac_I"/>
</dbReference>
<dbReference type="STRING" id="406100.SAMN04488052_101420"/>
<dbReference type="GO" id="GO:0072344">
    <property type="term" value="P:rescue of stalled ribosome"/>
    <property type="evidence" value="ECO:0007669"/>
    <property type="project" value="TreeGrafter"/>
</dbReference>
<keyword evidence="4" id="KW-1185">Reference proteome</keyword>
<dbReference type="GO" id="GO:0043022">
    <property type="term" value="F:ribosome binding"/>
    <property type="evidence" value="ECO:0007669"/>
    <property type="project" value="TreeGrafter"/>
</dbReference>
<feature type="region of interest" description="Disordered" evidence="1">
    <location>
        <begin position="91"/>
        <end position="139"/>
    </location>
</feature>
<dbReference type="RefSeq" id="WP_091639507.1">
    <property type="nucleotide sequence ID" value="NZ_FOEG01000001.1"/>
</dbReference>
<feature type="domain" description="Prokaryotic-type class I peptide chain release factors" evidence="2">
    <location>
        <begin position="9"/>
        <end position="133"/>
    </location>
</feature>
<evidence type="ECO:0000259" key="2">
    <source>
        <dbReference type="Pfam" id="PF00472"/>
    </source>
</evidence>
<dbReference type="EMBL" id="FOEG01000001">
    <property type="protein sequence ID" value="SEO50490.1"/>
    <property type="molecule type" value="Genomic_DNA"/>
</dbReference>
<feature type="compositionally biased region" description="Basic residues" evidence="1">
    <location>
        <begin position="107"/>
        <end position="139"/>
    </location>
</feature>
<accession>A0A1H8Q8F3</accession>
<evidence type="ECO:0000313" key="4">
    <source>
        <dbReference type="Proteomes" id="UP000199657"/>
    </source>
</evidence>
<dbReference type="SUPFAM" id="SSF110916">
    <property type="entry name" value="Peptidyl-tRNA hydrolase domain-like"/>
    <property type="match status" value="1"/>
</dbReference>
<gene>
    <name evidence="3" type="ORF">SAMN04488052_101420</name>
</gene>
<dbReference type="GO" id="GO:0003747">
    <property type="term" value="F:translation release factor activity"/>
    <property type="evidence" value="ECO:0007669"/>
    <property type="project" value="InterPro"/>
</dbReference>
<evidence type="ECO:0000313" key="3">
    <source>
        <dbReference type="EMBL" id="SEO50490.1"/>
    </source>
</evidence>
<dbReference type="PANTHER" id="PTHR47814:SF1">
    <property type="entry name" value="PEPTIDYL-TRNA HYDROLASE ARFB"/>
    <property type="match status" value="1"/>
</dbReference>
<proteinExistence type="predicted"/>
<sequence>MGGSAAPPIEEQAVEERFVRASGPGGQHVNTTESRVQLRYHLSRTTALTERVLYRLRQLAGRRLTGDDVLILEEDSSRHRETNRRMARERLAKLLAEAARPPAPPRRPTRPSRNARKKRMDSKTQRGRRKSLRKPPKPE</sequence>
<dbReference type="AlphaFoldDB" id="A0A1H8Q8F3"/>
<dbReference type="PANTHER" id="PTHR47814">
    <property type="entry name" value="PEPTIDYL-TRNA HYDROLASE ARFB"/>
    <property type="match status" value="1"/>
</dbReference>
<dbReference type="Pfam" id="PF00472">
    <property type="entry name" value="RF-1"/>
    <property type="match status" value="1"/>
</dbReference>
<dbReference type="GO" id="GO:0004045">
    <property type="term" value="F:peptidyl-tRNA hydrolase activity"/>
    <property type="evidence" value="ECO:0007669"/>
    <property type="project" value="TreeGrafter"/>
</dbReference>
<protein>
    <submittedName>
        <fullName evidence="3">Ribosome-associated protein</fullName>
    </submittedName>
</protein>
<dbReference type="NCBIfam" id="NF006718">
    <property type="entry name" value="PRK09256.1"/>
    <property type="match status" value="1"/>
</dbReference>
<evidence type="ECO:0000256" key="1">
    <source>
        <dbReference type="SAM" id="MobiDB-lite"/>
    </source>
</evidence>
<reference evidence="3 4" key="1">
    <citation type="submission" date="2016-10" db="EMBL/GenBank/DDBJ databases">
        <authorList>
            <person name="de Groot N.N."/>
        </authorList>
    </citation>
    <scope>NUCLEOTIDE SEQUENCE [LARGE SCALE GENOMIC DNA]</scope>
    <source>
        <strain evidence="3 4">CGMCC 1.6291</strain>
    </source>
</reference>
<organism evidence="3 4">
    <name type="scientific">Aquisalimonas asiatica</name>
    <dbReference type="NCBI Taxonomy" id="406100"/>
    <lineage>
        <taxon>Bacteria</taxon>
        <taxon>Pseudomonadati</taxon>
        <taxon>Pseudomonadota</taxon>
        <taxon>Gammaproteobacteria</taxon>
        <taxon>Chromatiales</taxon>
        <taxon>Ectothiorhodospiraceae</taxon>
        <taxon>Aquisalimonas</taxon>
    </lineage>
</organism>
<dbReference type="Gene3D" id="3.30.160.20">
    <property type="match status" value="1"/>
</dbReference>
<dbReference type="Proteomes" id="UP000199657">
    <property type="component" value="Unassembled WGS sequence"/>
</dbReference>
<name>A0A1H8Q8F3_9GAMM</name>
<dbReference type="OrthoDB" id="9815709at2"/>